<keyword evidence="2" id="KW-1185">Reference proteome</keyword>
<gene>
    <name evidence="1" type="ORF">F53441_4138</name>
</gene>
<dbReference type="Proteomes" id="UP000605986">
    <property type="component" value="Unassembled WGS sequence"/>
</dbReference>
<proteinExistence type="predicted"/>
<dbReference type="EMBL" id="JAADJG010000162">
    <property type="protein sequence ID" value="KAF4453141.1"/>
    <property type="molecule type" value="Genomic_DNA"/>
</dbReference>
<name>A0A8H4KMM8_9HYPO</name>
<evidence type="ECO:0000313" key="2">
    <source>
        <dbReference type="Proteomes" id="UP000605986"/>
    </source>
</evidence>
<accession>A0A8H4KMM8</accession>
<sequence length="162" mass="18152">MASTPSKTIEEFLQRHPEVQTGAKAKAELEAIHDIGDTYCVVNKLFDNTILHQDYDGDSNKRVIAFAAVDDPEALAHYEETTGPDYTFCDCKVKEEEGAEHMLCDHMKATVPVLDVIFVNINANSDFRLLRTGTNKHVHHVNQVTKHIARGLYTLISLNVSE</sequence>
<organism evidence="1 2">
    <name type="scientific">Fusarium austroafricanum</name>
    <dbReference type="NCBI Taxonomy" id="2364996"/>
    <lineage>
        <taxon>Eukaryota</taxon>
        <taxon>Fungi</taxon>
        <taxon>Dikarya</taxon>
        <taxon>Ascomycota</taxon>
        <taxon>Pezizomycotina</taxon>
        <taxon>Sordariomycetes</taxon>
        <taxon>Hypocreomycetidae</taxon>
        <taxon>Hypocreales</taxon>
        <taxon>Nectriaceae</taxon>
        <taxon>Fusarium</taxon>
        <taxon>Fusarium concolor species complex</taxon>
    </lineage>
</organism>
<dbReference type="OrthoDB" id="3682102at2759"/>
<evidence type="ECO:0000313" key="1">
    <source>
        <dbReference type="EMBL" id="KAF4453141.1"/>
    </source>
</evidence>
<comment type="caution">
    <text evidence="1">The sequence shown here is derived from an EMBL/GenBank/DDBJ whole genome shotgun (WGS) entry which is preliminary data.</text>
</comment>
<reference evidence="1" key="1">
    <citation type="submission" date="2020-01" db="EMBL/GenBank/DDBJ databases">
        <title>Identification and distribution of gene clusters putatively required for synthesis of sphingolipid metabolism inhibitors in phylogenetically diverse species of the filamentous fungus Fusarium.</title>
        <authorList>
            <person name="Kim H.-S."/>
            <person name="Busman M."/>
            <person name="Brown D.W."/>
            <person name="Divon H."/>
            <person name="Uhlig S."/>
            <person name="Proctor R.H."/>
        </authorList>
    </citation>
    <scope>NUCLEOTIDE SEQUENCE</scope>
    <source>
        <strain evidence="1">NRRL 53441</strain>
    </source>
</reference>
<dbReference type="AlphaFoldDB" id="A0A8H4KMM8"/>
<protein>
    <submittedName>
        <fullName evidence="1">Uncharacterized protein</fullName>
    </submittedName>
</protein>